<evidence type="ECO:0000259" key="1">
    <source>
        <dbReference type="Pfam" id="PF00534"/>
    </source>
</evidence>
<organism evidence="3 4">
    <name type="scientific">Komagataeibacter rhaeticus</name>
    <dbReference type="NCBI Taxonomy" id="215221"/>
    <lineage>
        <taxon>Bacteria</taxon>
        <taxon>Pseudomonadati</taxon>
        <taxon>Pseudomonadota</taxon>
        <taxon>Alphaproteobacteria</taxon>
        <taxon>Acetobacterales</taxon>
        <taxon>Acetobacteraceae</taxon>
        <taxon>Komagataeibacter</taxon>
    </lineage>
</organism>
<feature type="domain" description="Glycosyltransferase subfamily 4-like N-terminal" evidence="2">
    <location>
        <begin position="86"/>
        <end position="204"/>
    </location>
</feature>
<dbReference type="InterPro" id="IPR028098">
    <property type="entry name" value="Glyco_trans_4-like_N"/>
</dbReference>
<keyword evidence="4" id="KW-1185">Reference proteome</keyword>
<dbReference type="InterPro" id="IPR050194">
    <property type="entry name" value="Glycosyltransferase_grp1"/>
</dbReference>
<dbReference type="AlphaFoldDB" id="A0A181C8X2"/>
<dbReference type="GO" id="GO:0016757">
    <property type="term" value="F:glycosyltransferase activity"/>
    <property type="evidence" value="ECO:0007669"/>
    <property type="project" value="InterPro"/>
</dbReference>
<protein>
    <submittedName>
        <fullName evidence="3">Glycosyltransferase</fullName>
    </submittedName>
</protein>
<dbReference type="PANTHER" id="PTHR45947:SF14">
    <property type="entry name" value="SLL1723 PROTEIN"/>
    <property type="match status" value="1"/>
</dbReference>
<dbReference type="InterPro" id="IPR001296">
    <property type="entry name" value="Glyco_trans_1"/>
</dbReference>
<dbReference type="Pfam" id="PF00534">
    <property type="entry name" value="Glycos_transf_1"/>
    <property type="match status" value="1"/>
</dbReference>
<keyword evidence="3" id="KW-0808">Transferase</keyword>
<dbReference type="KEGG" id="kre:GWK63_04900"/>
<proteinExistence type="predicted"/>
<evidence type="ECO:0000313" key="3">
    <source>
        <dbReference type="EMBL" id="QIP34907.1"/>
    </source>
</evidence>
<evidence type="ECO:0000313" key="4">
    <source>
        <dbReference type="Proteomes" id="UP000502533"/>
    </source>
</evidence>
<dbReference type="Pfam" id="PF13439">
    <property type="entry name" value="Glyco_transf_4"/>
    <property type="match status" value="1"/>
</dbReference>
<dbReference type="EMBL" id="CP050139">
    <property type="protein sequence ID" value="QIP34907.1"/>
    <property type="molecule type" value="Genomic_DNA"/>
</dbReference>
<dbReference type="SUPFAM" id="SSF53756">
    <property type="entry name" value="UDP-Glycosyltransferase/glycogen phosphorylase"/>
    <property type="match status" value="1"/>
</dbReference>
<reference evidence="3 4" key="1">
    <citation type="submission" date="2020-03" db="EMBL/GenBank/DDBJ databases">
        <title>Isolation of cellulose-producing strains, genome characterization and application of the synthesized cellulose films as an economical and sustainable material for piezoelectric sensor construction.</title>
        <authorList>
            <person name="Mangayil R.K."/>
        </authorList>
    </citation>
    <scope>NUCLEOTIDE SEQUENCE [LARGE SCALE GENOMIC DNA]</scope>
    <source>
        <strain evidence="3 4">ENS 9a1a</strain>
    </source>
</reference>
<dbReference type="PANTHER" id="PTHR45947">
    <property type="entry name" value="SULFOQUINOVOSYL TRANSFERASE SQD2"/>
    <property type="match status" value="1"/>
</dbReference>
<dbReference type="CDD" id="cd05844">
    <property type="entry name" value="GT4-like"/>
    <property type="match status" value="1"/>
</dbReference>
<feature type="domain" description="Glycosyl transferase family 1" evidence="1">
    <location>
        <begin position="212"/>
        <end position="372"/>
    </location>
</feature>
<evidence type="ECO:0000259" key="2">
    <source>
        <dbReference type="Pfam" id="PF13439"/>
    </source>
</evidence>
<dbReference type="Proteomes" id="UP000502533">
    <property type="component" value="Chromosome"/>
</dbReference>
<name>A0A181C8X2_9PROT</name>
<sequence>MTVAVSPGDGALASGPSRPCVAIYRTQILPISETFVRDQACALRRWRPVLTGERTIGQLPLDGMAVRALHDGPPTLLQRLIGMGSRYLDRPVPGMLRLMRDVAPALVHAHFGFDGVEAWPVARALGVPLLVTLHGSDITTHMHWFASGGGGRRWRAYPRRLERLAAERRVSFVAVSHSIREAAIRAGLPPQRIHVCPIGIDVQRFRHTGRPVAEREPVILFAGRLVEKKGCRYLIEAFRTVRAQMPQARLVIAGDGPERSALSAMAADMEGITFHGRYSAAQMQPLLQEARVFCLPSVTARNGDAEGMGLVLLEAQASGVPVVTSARGGATEGILNGETGFAFAEGDVAALSAHLLAILRDDGLAVRLSAAGPPFVAQQHDLSRWAGKLEDIYDSMTGRPS</sequence>
<gene>
    <name evidence="3" type="ORF">GWK63_04900</name>
</gene>
<dbReference type="Gene3D" id="3.40.50.2000">
    <property type="entry name" value="Glycogen Phosphorylase B"/>
    <property type="match status" value="2"/>
</dbReference>
<accession>A0A181C8X2</accession>